<evidence type="ECO:0000256" key="2">
    <source>
        <dbReference type="SAM" id="Phobius"/>
    </source>
</evidence>
<feature type="region of interest" description="Disordered" evidence="1">
    <location>
        <begin position="405"/>
        <end position="428"/>
    </location>
</feature>
<sequence>MTHAKKILIGFAGVLILVLAVMVAVIALFDWNRLKPTINERVSAAIGRPFAINGDLTVRWRRPADESGWRGWVPWPRIGMEGVTIGNPEWAEAPQMATLERAEFSLSPLPLLDQHVVIREIQLTGPAANLQRLKDGRANWVFTLPESGEPSPWEVSIDQIGFDQGQVKFRDETLHADIEAQIDSLGKPVPFAEIAGQPDGQEPSPTEKPVADKPAPDDKPVGASPAPGSGARQAQASQPDKMGASPPDYVFGWNVKGRYKNLSLRGEGKIGGMLAIRDPGQPFPLQADVAIGNTRIAVAGTLTDPANLGALDLRLELSGATMSDLYPLIGVTLPDTPRYATDGRLVARLQEPGGAEFHYRDFNGKVGASDLHGDLTFTAEEPRPRLAGNLDSRLLRMRDLGPLVGVQPGSKAKGESGGNDAKRPAGGKVLPTQEFRTDRWRAMDADVTLTADRIIYDEALPISRLNVHLVMDDGLLTLDPLRFGMAGGTIDATLRLDGGSTPMAGKAQIAARGLRLKQLFPKVESMQQALGQLNGDTALTGTGNSVAALLGGASGDTKLLVNDGMISRALMEIAGLNVGNYVVGKLFGDEEVKINCGAADLKMQRGVMTPRVFVLDTENALVLVDGAVNFKDEKLDLDITPESKGVRIFSLRSPLYVRGTFGDPQAGVHALPLAVRGAGAVALGVLLTPAAGLLALVAPSTGEEDNQCATLLQQARQQPKAPPAKGRADGN</sequence>
<dbReference type="Pfam" id="PF05170">
    <property type="entry name" value="AsmA"/>
    <property type="match status" value="1"/>
</dbReference>
<evidence type="ECO:0000313" key="5">
    <source>
        <dbReference type="Proteomes" id="UP000294692"/>
    </source>
</evidence>
<evidence type="ECO:0000256" key="1">
    <source>
        <dbReference type="SAM" id="MobiDB-lite"/>
    </source>
</evidence>
<keyword evidence="2" id="KW-0812">Transmembrane</keyword>
<keyword evidence="2" id="KW-1133">Transmembrane helix</keyword>
<dbReference type="PANTHER" id="PTHR30441:SF9">
    <property type="entry name" value="ASMA FAMILY PROTEIN YHJG"/>
    <property type="match status" value="1"/>
</dbReference>
<name>A0A4R3VGR6_9BURK</name>
<organism evidence="4 5">
    <name type="scientific">Paracandidimonas soli</name>
    <dbReference type="NCBI Taxonomy" id="1917182"/>
    <lineage>
        <taxon>Bacteria</taxon>
        <taxon>Pseudomonadati</taxon>
        <taxon>Pseudomonadota</taxon>
        <taxon>Betaproteobacteria</taxon>
        <taxon>Burkholderiales</taxon>
        <taxon>Alcaligenaceae</taxon>
        <taxon>Paracandidimonas</taxon>
    </lineage>
</organism>
<dbReference type="GO" id="GO:0090313">
    <property type="term" value="P:regulation of protein targeting to membrane"/>
    <property type="evidence" value="ECO:0007669"/>
    <property type="project" value="TreeGrafter"/>
</dbReference>
<protein>
    <recommendedName>
        <fullName evidence="3">AsmA domain-containing protein</fullName>
    </recommendedName>
</protein>
<dbReference type="GO" id="GO:0005886">
    <property type="term" value="C:plasma membrane"/>
    <property type="evidence" value="ECO:0007669"/>
    <property type="project" value="TreeGrafter"/>
</dbReference>
<dbReference type="EMBL" id="SMBX01000001">
    <property type="protein sequence ID" value="TCV02938.1"/>
    <property type="molecule type" value="Genomic_DNA"/>
</dbReference>
<dbReference type="AlphaFoldDB" id="A0A4R3VGR6"/>
<reference evidence="4 5" key="1">
    <citation type="submission" date="2019-03" db="EMBL/GenBank/DDBJ databases">
        <title>Genomic Encyclopedia of Type Strains, Phase IV (KMG-IV): sequencing the most valuable type-strain genomes for metagenomic binning, comparative biology and taxonomic classification.</title>
        <authorList>
            <person name="Goeker M."/>
        </authorList>
    </citation>
    <scope>NUCLEOTIDE SEQUENCE [LARGE SCALE GENOMIC DNA]</scope>
    <source>
        <strain evidence="4 5">DSM 100048</strain>
    </source>
</reference>
<proteinExistence type="predicted"/>
<feature type="compositionally biased region" description="Basic and acidic residues" evidence="1">
    <location>
        <begin position="209"/>
        <end position="220"/>
    </location>
</feature>
<gene>
    <name evidence="4" type="ORF">EV686_101397</name>
</gene>
<accession>A0A4R3VGR6</accession>
<dbReference type="InterPro" id="IPR052894">
    <property type="entry name" value="AsmA-related"/>
</dbReference>
<dbReference type="OrthoDB" id="5749006at2"/>
<dbReference type="InterPro" id="IPR007844">
    <property type="entry name" value="AsmA"/>
</dbReference>
<dbReference type="Proteomes" id="UP000294692">
    <property type="component" value="Unassembled WGS sequence"/>
</dbReference>
<dbReference type="PANTHER" id="PTHR30441">
    <property type="entry name" value="DUF748 DOMAIN-CONTAINING PROTEIN"/>
    <property type="match status" value="1"/>
</dbReference>
<dbReference type="RefSeq" id="WP_132472916.1">
    <property type="nucleotide sequence ID" value="NZ_JBHRVM010000001.1"/>
</dbReference>
<evidence type="ECO:0000313" key="4">
    <source>
        <dbReference type="EMBL" id="TCV02938.1"/>
    </source>
</evidence>
<evidence type="ECO:0000259" key="3">
    <source>
        <dbReference type="Pfam" id="PF05170"/>
    </source>
</evidence>
<comment type="caution">
    <text evidence="4">The sequence shown here is derived from an EMBL/GenBank/DDBJ whole genome shotgun (WGS) entry which is preliminary data.</text>
</comment>
<feature type="domain" description="AsmA" evidence="3">
    <location>
        <begin position="1"/>
        <end position="611"/>
    </location>
</feature>
<feature type="transmembrane region" description="Helical" evidence="2">
    <location>
        <begin position="7"/>
        <end position="29"/>
    </location>
</feature>
<keyword evidence="2" id="KW-0472">Membrane</keyword>
<feature type="region of interest" description="Disordered" evidence="1">
    <location>
        <begin position="187"/>
        <end position="246"/>
    </location>
</feature>
<keyword evidence="5" id="KW-1185">Reference proteome</keyword>